<dbReference type="EMBL" id="JADDUC010000149">
    <property type="protein sequence ID" value="KAG0117098.1"/>
    <property type="molecule type" value="Genomic_DNA"/>
</dbReference>
<feature type="region of interest" description="Disordered" evidence="1">
    <location>
        <begin position="763"/>
        <end position="788"/>
    </location>
</feature>
<organism evidence="3">
    <name type="scientific">Lamprotornis superbus</name>
    <dbReference type="NCBI Taxonomy" id="245042"/>
    <lineage>
        <taxon>Eukaryota</taxon>
        <taxon>Metazoa</taxon>
        <taxon>Chordata</taxon>
        <taxon>Craniata</taxon>
        <taxon>Vertebrata</taxon>
        <taxon>Euteleostomi</taxon>
        <taxon>Archelosauria</taxon>
        <taxon>Archosauria</taxon>
        <taxon>Dinosauria</taxon>
        <taxon>Saurischia</taxon>
        <taxon>Theropoda</taxon>
        <taxon>Coelurosauria</taxon>
        <taxon>Aves</taxon>
        <taxon>Neognathae</taxon>
        <taxon>Neoaves</taxon>
        <taxon>Telluraves</taxon>
        <taxon>Australaves</taxon>
        <taxon>Passeriformes</taxon>
        <taxon>Sturnidae</taxon>
        <taxon>Lamprotornis</taxon>
    </lineage>
</organism>
<reference evidence="4 5" key="2">
    <citation type="journal article" date="2021" name="J. Hered.">
        <title>Feather Gene Expression Elucidates the Developmental Basis of Plumage Iridescence in African Starlings.</title>
        <authorList>
            <person name="Rubenstein D.R."/>
            <person name="Corvelo A."/>
            <person name="MacManes M.D."/>
            <person name="Maia R."/>
            <person name="Narzisi G."/>
            <person name="Rousaki A."/>
            <person name="Vandenabeele P."/>
            <person name="Shawkey M.D."/>
            <person name="Solomon J."/>
        </authorList>
    </citation>
    <scope>NUCLEOTIDE SEQUENCE [LARGE SCALE GENOMIC DNA]</scope>
    <source>
        <strain evidence="4">SS15</strain>
    </source>
</reference>
<reference evidence="4" key="3">
    <citation type="submission" date="2022-01" db="EMBL/GenBank/DDBJ databases">
        <authorList>
            <person name="Rubenstein D.R."/>
        </authorList>
    </citation>
    <scope>NUCLEOTIDE SEQUENCE</scope>
    <source>
        <strain evidence="4">SS15</strain>
        <tissue evidence="4">Liver</tissue>
    </source>
</reference>
<dbReference type="OrthoDB" id="6125419at2759"/>
<feature type="domain" description="Focadhesin C-terminal" evidence="2">
    <location>
        <begin position="259"/>
        <end position="578"/>
    </location>
</feature>
<dbReference type="InterPro" id="IPR021392">
    <property type="entry name" value="Focadhesin_C"/>
</dbReference>
<name>A0A835NL12_9PASS</name>
<evidence type="ECO:0000313" key="3">
    <source>
        <dbReference type="EMBL" id="KAG0117098.1"/>
    </source>
</evidence>
<evidence type="ECO:0000259" key="2">
    <source>
        <dbReference type="Pfam" id="PF11229"/>
    </source>
</evidence>
<proteinExistence type="predicted"/>
<sequence>MLDIPGQQMNLVLMKSLDVLEDCCFDTNLECNSQTESRVHVAASLRKLCKYLDSSEEQSRGVQEVLAYSVACSCVSAFSVGIIEAAEAEKAMSKLQTLAENNQQTYSFALALGAIVHGLSACGHGKAEDLSNRLMAAWIKIVLAEGSPTMERLAAVSGLVALVGSEGGMIQLKSESIQSSQFQSKLNEVIRTLTQIISFSEQIGLQTNAVRLLGRLHMSCLSSTQNRASVPPDFSYLPVNSFIRAAIDFAIESGKKGHEMKTQKYLFMSLSLWMQHVAEDKLQSFTEVLLIQQFDVKNRTKSPETCQCVLQGLLQAMKLPNPAQFCWSFLCQAVEKIYELLPNEVQRGEVEMYIDVARCISEMADSEINRIVQISKNNIEKATFMKVYLVSQGRLPLTNLSAMIGIVAEYHQKENILWMFLHAFYHARIVRHENTGVLKRMDWLLDLMGYIRNVAYKSIPLQNVDLKECIDFLMWLFAASVLAWADHGAPLLLGLSADWSLWKHHVVSPELPEEHIGKHPTDKFAVQETLTLLPSSLSLLLAKEPWKEQTQKFIDWLINMMECPKEALSKSSMDLLKGHKQKHDVVRTTYRGLSRFPPSEIHTGEGEQWRHTALLITHDETQGSEESVTRHLQQLFVRRSPLLFPLTPPRDVTVTDQPTVTAQIVSSHGSKNTVMCYYSENQLDLLITISIQAPVNAPATTAIAAVAAFPVTVSASVTPSVVLISVALIQVFQFFTPSARLLSHKNFTKASNCRSHIIGRRQHCSSASPPAVPAPARPRGTGRGRQRPRIDCTVYKKEINPVQSHVLEKRRNIWYSKGCQQNSLKLEPLMQYSYRVNTSHARNINFSN</sequence>
<dbReference type="SUPFAM" id="SSF48371">
    <property type="entry name" value="ARM repeat"/>
    <property type="match status" value="1"/>
</dbReference>
<evidence type="ECO:0000256" key="1">
    <source>
        <dbReference type="SAM" id="MobiDB-lite"/>
    </source>
</evidence>
<dbReference type="EMBL" id="JADDUC020000004">
    <property type="protein sequence ID" value="KAI1239940.1"/>
    <property type="molecule type" value="Genomic_DNA"/>
</dbReference>
<protein>
    <recommendedName>
        <fullName evidence="2">Focadhesin C-terminal domain-containing protein</fullName>
    </recommendedName>
</protein>
<dbReference type="AlphaFoldDB" id="A0A835NL12"/>
<accession>A0A835NL12</accession>
<dbReference type="GO" id="GO:0060147">
    <property type="term" value="P:regulation of post-transcriptional gene silencing"/>
    <property type="evidence" value="ECO:0007669"/>
    <property type="project" value="InterPro"/>
</dbReference>
<evidence type="ECO:0000313" key="4">
    <source>
        <dbReference type="EMBL" id="KAI1239940.1"/>
    </source>
</evidence>
<dbReference type="PANTHER" id="PTHR16212">
    <property type="entry name" value="FOCADHESIN FAMILY MEMBER"/>
    <property type="match status" value="1"/>
</dbReference>
<evidence type="ECO:0000313" key="5">
    <source>
        <dbReference type="Proteomes" id="UP000618051"/>
    </source>
</evidence>
<comment type="caution">
    <text evidence="3">The sequence shown here is derived from an EMBL/GenBank/DDBJ whole genome shotgun (WGS) entry which is preliminary data.</text>
</comment>
<dbReference type="Proteomes" id="UP000618051">
    <property type="component" value="Unassembled WGS sequence"/>
</dbReference>
<keyword evidence="5" id="KW-1185">Reference proteome</keyword>
<dbReference type="Pfam" id="PF11229">
    <property type="entry name" value="Focadhesin"/>
    <property type="match status" value="1"/>
</dbReference>
<gene>
    <name evidence="4" type="ORF">IHE44_0011379</name>
    <name evidence="3" type="ORF">IHE44_003054</name>
</gene>
<dbReference type="InterPro" id="IPR045163">
    <property type="entry name" value="Focadhesin/RST1"/>
</dbReference>
<dbReference type="InterPro" id="IPR016024">
    <property type="entry name" value="ARM-type_fold"/>
</dbReference>
<dbReference type="PANTHER" id="PTHR16212:SF4">
    <property type="entry name" value="FOCADHESIN"/>
    <property type="match status" value="1"/>
</dbReference>
<reference evidence="3" key="1">
    <citation type="submission" date="2020-10" db="EMBL/GenBank/DDBJ databases">
        <title>Feather gene expression reveals the developmental basis of iridescence in African starlings.</title>
        <authorList>
            <person name="Rubenstein D.R."/>
        </authorList>
    </citation>
    <scope>NUCLEOTIDE SEQUENCE</scope>
    <source>
        <strain evidence="3">SS15</strain>
        <tissue evidence="3">Liver</tissue>
    </source>
</reference>